<dbReference type="Proteomes" id="UP000702952">
    <property type="component" value="Unassembled WGS sequence"/>
</dbReference>
<organism evidence="1 2">
    <name type="scientific">Agrobacterium tumefaciens</name>
    <dbReference type="NCBI Taxonomy" id="358"/>
    <lineage>
        <taxon>Bacteria</taxon>
        <taxon>Pseudomonadati</taxon>
        <taxon>Pseudomonadota</taxon>
        <taxon>Alphaproteobacteria</taxon>
        <taxon>Hyphomicrobiales</taxon>
        <taxon>Rhizobiaceae</taxon>
        <taxon>Rhizobium/Agrobacterium group</taxon>
        <taxon>Agrobacterium</taxon>
        <taxon>Agrobacterium tumefaciens complex</taxon>
    </lineage>
</organism>
<evidence type="ECO:0000313" key="1">
    <source>
        <dbReference type="EMBL" id="NTC27164.1"/>
    </source>
</evidence>
<accession>A0AA44F1G4</accession>
<comment type="caution">
    <text evidence="1">The sequence shown here is derived from an EMBL/GenBank/DDBJ whole genome shotgun (WGS) entry which is preliminary data.</text>
</comment>
<name>A0AA44F1G4_AGRTU</name>
<dbReference type="AlphaFoldDB" id="A0AA44F1G4"/>
<protein>
    <submittedName>
        <fullName evidence="1">Uncharacterized protein</fullName>
    </submittedName>
</protein>
<dbReference type="EMBL" id="JAAMAY010000005">
    <property type="protein sequence ID" value="NTC27164.1"/>
    <property type="molecule type" value="Genomic_DNA"/>
</dbReference>
<proteinExistence type="predicted"/>
<sequence length="81" mass="9311">MFEVGKIYELTTLETGENYEGKFGTYESHQQLECVAVNGTLVHFRTPKLNSQEEEPLVEDWSEEKIINTGSLFFHSAKLIE</sequence>
<evidence type="ECO:0000313" key="2">
    <source>
        <dbReference type="Proteomes" id="UP000702952"/>
    </source>
</evidence>
<gene>
    <name evidence="1" type="ORF">G6M46_03200</name>
</gene>
<reference evidence="1" key="1">
    <citation type="journal article" date="2020" name="Science">
        <title>Unexpected conservation and global transmission of agrobacterial virulence plasmids.</title>
        <authorList>
            <person name="Weisberg A.J."/>
            <person name="Davis E.W. 2nd"/>
            <person name="Tabima J."/>
            <person name="Belcher M.S."/>
            <person name="Miller M."/>
            <person name="Kuo C.H."/>
            <person name="Loper J.E."/>
            <person name="Grunwald N.J."/>
            <person name="Putnam M.L."/>
            <person name="Chang J.H."/>
        </authorList>
    </citation>
    <scope>NUCLEOTIDE SEQUENCE</scope>
    <source>
        <strain evidence="1">17-1853-1a</strain>
    </source>
</reference>
<dbReference type="RefSeq" id="WP_065658104.1">
    <property type="nucleotide sequence ID" value="NZ_CP123838.1"/>
</dbReference>